<gene>
    <name evidence="3" type="ORF">AWB68_04646</name>
</gene>
<dbReference type="OrthoDB" id="9135553at2"/>
<dbReference type="AlphaFoldDB" id="A0A158K1B8"/>
<evidence type="ECO:0000256" key="1">
    <source>
        <dbReference type="SAM" id="MobiDB-lite"/>
    </source>
</evidence>
<accession>A0A158K1B8</accession>
<reference evidence="3" key="1">
    <citation type="submission" date="2016-01" db="EMBL/GenBank/DDBJ databases">
        <authorList>
            <person name="Peeters C."/>
        </authorList>
    </citation>
    <scope>NUCLEOTIDE SEQUENCE [LARGE SCALE GENOMIC DNA]</scope>
    <source>
        <strain evidence="3">LMG 22940</strain>
    </source>
</reference>
<feature type="compositionally biased region" description="Polar residues" evidence="1">
    <location>
        <begin position="36"/>
        <end position="46"/>
    </location>
</feature>
<name>A0A158K1B8_9BURK</name>
<protein>
    <recommendedName>
        <fullName evidence="5">Lipoprotein</fullName>
    </recommendedName>
</protein>
<sequence length="87" mass="8416">MGKMIVVGFVMGACCVASVANAELNDRTKKLLQAQALSRPQQQTTFGGASGSSAANAPRQGQGTTSGGAGSAAPARGAGGNVPAAKP</sequence>
<dbReference type="Proteomes" id="UP000054770">
    <property type="component" value="Unassembled WGS sequence"/>
</dbReference>
<dbReference type="RefSeq" id="WP_087646709.1">
    <property type="nucleotide sequence ID" value="NZ_FCON02000057.1"/>
</dbReference>
<evidence type="ECO:0008006" key="5">
    <source>
        <dbReference type="Google" id="ProtNLM"/>
    </source>
</evidence>
<dbReference type="EMBL" id="FCON02000057">
    <property type="protein sequence ID" value="SAL74765.1"/>
    <property type="molecule type" value="Genomic_DNA"/>
</dbReference>
<evidence type="ECO:0000313" key="4">
    <source>
        <dbReference type="Proteomes" id="UP000054770"/>
    </source>
</evidence>
<keyword evidence="2" id="KW-0732">Signal</keyword>
<feature type="compositionally biased region" description="Low complexity" evidence="1">
    <location>
        <begin position="51"/>
        <end position="63"/>
    </location>
</feature>
<evidence type="ECO:0000313" key="3">
    <source>
        <dbReference type="EMBL" id="SAL74765.1"/>
    </source>
</evidence>
<feature type="chain" id="PRO_5011116728" description="Lipoprotein" evidence="2">
    <location>
        <begin position="23"/>
        <end position="87"/>
    </location>
</feature>
<proteinExistence type="predicted"/>
<organism evidence="3 4">
    <name type="scientific">Caballeronia choica</name>
    <dbReference type="NCBI Taxonomy" id="326476"/>
    <lineage>
        <taxon>Bacteria</taxon>
        <taxon>Pseudomonadati</taxon>
        <taxon>Pseudomonadota</taxon>
        <taxon>Betaproteobacteria</taxon>
        <taxon>Burkholderiales</taxon>
        <taxon>Burkholderiaceae</taxon>
        <taxon>Caballeronia</taxon>
    </lineage>
</organism>
<comment type="caution">
    <text evidence="3">The sequence shown here is derived from an EMBL/GenBank/DDBJ whole genome shotgun (WGS) entry which is preliminary data.</text>
</comment>
<feature type="region of interest" description="Disordered" evidence="1">
    <location>
        <begin position="36"/>
        <end position="87"/>
    </location>
</feature>
<keyword evidence="4" id="KW-1185">Reference proteome</keyword>
<evidence type="ECO:0000256" key="2">
    <source>
        <dbReference type="SAM" id="SignalP"/>
    </source>
</evidence>
<feature type="signal peptide" evidence="2">
    <location>
        <begin position="1"/>
        <end position="22"/>
    </location>
</feature>